<dbReference type="PROSITE" id="PS51790">
    <property type="entry name" value="MSRB"/>
    <property type="match status" value="1"/>
</dbReference>
<feature type="signal peptide" evidence="5">
    <location>
        <begin position="1"/>
        <end position="22"/>
    </location>
</feature>
<evidence type="ECO:0000256" key="1">
    <source>
        <dbReference type="ARBA" id="ARBA00007174"/>
    </source>
</evidence>
<dbReference type="InterPro" id="IPR028427">
    <property type="entry name" value="Met_Sox_Rdtase_MsrB"/>
</dbReference>
<evidence type="ECO:0000259" key="6">
    <source>
        <dbReference type="PROSITE" id="PS51790"/>
    </source>
</evidence>
<protein>
    <recommendedName>
        <fullName evidence="2 5">Peptide-methionine (R)-S-oxide reductase</fullName>
        <ecNumber evidence="2 5">1.8.4.12</ecNumber>
    </recommendedName>
</protein>
<evidence type="ECO:0000256" key="4">
    <source>
        <dbReference type="ARBA" id="ARBA00048488"/>
    </source>
</evidence>
<dbReference type="EC" id="1.8.4.12" evidence="2 5"/>
<comment type="similarity">
    <text evidence="1 5">Belongs to the MsrB Met sulfoxide reductase family.</text>
</comment>
<organism evidence="7 8">
    <name type="scientific">Tegillarca granosa</name>
    <name type="common">Malaysian cockle</name>
    <name type="synonym">Anadara granosa</name>
    <dbReference type="NCBI Taxonomy" id="220873"/>
    <lineage>
        <taxon>Eukaryota</taxon>
        <taxon>Metazoa</taxon>
        <taxon>Spiralia</taxon>
        <taxon>Lophotrochozoa</taxon>
        <taxon>Mollusca</taxon>
        <taxon>Bivalvia</taxon>
        <taxon>Autobranchia</taxon>
        <taxon>Pteriomorphia</taxon>
        <taxon>Arcoida</taxon>
        <taxon>Arcoidea</taxon>
        <taxon>Arcidae</taxon>
        <taxon>Tegillarca</taxon>
    </lineage>
</organism>
<dbReference type="NCBIfam" id="TIGR00357">
    <property type="entry name" value="peptide-methionine (R)-S-oxide reductase MsrB"/>
    <property type="match status" value="1"/>
</dbReference>
<dbReference type="Pfam" id="PF01641">
    <property type="entry name" value="SelR"/>
    <property type="match status" value="1"/>
</dbReference>
<dbReference type="PANTHER" id="PTHR10173">
    <property type="entry name" value="METHIONINE SULFOXIDE REDUCTASE"/>
    <property type="match status" value="1"/>
</dbReference>
<dbReference type="SUPFAM" id="SSF51316">
    <property type="entry name" value="Mss4-like"/>
    <property type="match status" value="1"/>
</dbReference>
<keyword evidence="8" id="KW-1185">Reference proteome</keyword>
<keyword evidence="5" id="KW-0732">Signal</keyword>
<gene>
    <name evidence="7" type="ORF">KUTeg_012035</name>
</gene>
<comment type="caution">
    <text evidence="7">The sequence shown here is derived from an EMBL/GenBank/DDBJ whole genome shotgun (WGS) entry which is preliminary data.</text>
</comment>
<proteinExistence type="inferred from homology"/>
<comment type="catalytic activity">
    <reaction evidence="4 5">
        <text>L-methionyl-[protein] + [thioredoxin]-disulfide + H2O = L-methionyl-(R)-S-oxide-[protein] + [thioredoxin]-dithiol</text>
        <dbReference type="Rhea" id="RHEA:24164"/>
        <dbReference type="Rhea" id="RHEA-COMP:10698"/>
        <dbReference type="Rhea" id="RHEA-COMP:10700"/>
        <dbReference type="Rhea" id="RHEA-COMP:12313"/>
        <dbReference type="Rhea" id="RHEA-COMP:12314"/>
        <dbReference type="ChEBI" id="CHEBI:15377"/>
        <dbReference type="ChEBI" id="CHEBI:16044"/>
        <dbReference type="ChEBI" id="CHEBI:29950"/>
        <dbReference type="ChEBI" id="CHEBI:45764"/>
        <dbReference type="ChEBI" id="CHEBI:50058"/>
        <dbReference type="EC" id="1.8.4.12"/>
    </reaction>
</comment>
<dbReference type="Proteomes" id="UP001217089">
    <property type="component" value="Unassembled WGS sequence"/>
</dbReference>
<evidence type="ECO:0000256" key="3">
    <source>
        <dbReference type="ARBA" id="ARBA00023002"/>
    </source>
</evidence>
<comment type="function">
    <text evidence="5">Methionine-sulfoxide reductase that specifically reduces methionine (R)-sulfoxide back to methionine. While in many cases methionine oxidation is the result of random oxidation following oxidative stress, methionine oxidation is also a post-translational modification that takes place on specific residues.</text>
</comment>
<keyword evidence="5" id="KW-0862">Zinc</keyword>
<sequence>MNAYIVLAVLSVWMNILHVVTSKREPSPKLQKLQASCKTDGTCKVSIPKEELKEKLTPLQYHVTQEKGTEKPFSGKFTQSKDEGVYTCVVCGNRLFESETKFDSGSGWPSFYDVMDKEKVRLTPDTDHGVPRVEAKCGDCGSHLGHVFDDGPKPTGIRYCVNSASLDFKKETTV</sequence>
<dbReference type="HAMAP" id="MF_01400">
    <property type="entry name" value="MsrB"/>
    <property type="match status" value="1"/>
</dbReference>
<reference evidence="7 8" key="1">
    <citation type="submission" date="2022-12" db="EMBL/GenBank/DDBJ databases">
        <title>Chromosome-level genome of Tegillarca granosa.</title>
        <authorList>
            <person name="Kim J."/>
        </authorList>
    </citation>
    <scope>NUCLEOTIDE SEQUENCE [LARGE SCALE GENOMIC DNA]</scope>
    <source>
        <strain evidence="7">Teg-2019</strain>
        <tissue evidence="7">Adductor muscle</tissue>
    </source>
</reference>
<keyword evidence="3 5" id="KW-0560">Oxidoreductase</keyword>
<dbReference type="EMBL" id="JARBDR010000640">
    <property type="protein sequence ID" value="KAJ8310170.1"/>
    <property type="molecule type" value="Genomic_DNA"/>
</dbReference>
<evidence type="ECO:0000256" key="2">
    <source>
        <dbReference type="ARBA" id="ARBA00012499"/>
    </source>
</evidence>
<keyword evidence="5" id="KW-0479">Metal-binding</keyword>
<dbReference type="PANTHER" id="PTHR10173:SF52">
    <property type="entry name" value="METHIONINE-R-SULFOXIDE REDUCTASE B1"/>
    <property type="match status" value="1"/>
</dbReference>
<name>A0ABQ9F3J1_TEGGR</name>
<feature type="chain" id="PRO_5044986810" description="Peptide-methionine (R)-S-oxide reductase" evidence="5">
    <location>
        <begin position="23"/>
        <end position="174"/>
    </location>
</feature>
<dbReference type="Gene3D" id="2.170.150.20">
    <property type="entry name" value="Peptide methionine sulfoxide reductase"/>
    <property type="match status" value="1"/>
</dbReference>
<accession>A0ABQ9F3J1</accession>
<feature type="domain" description="MsrB" evidence="6">
    <location>
        <begin position="49"/>
        <end position="171"/>
    </location>
</feature>
<comment type="cofactor">
    <cofactor evidence="5">
        <name>Zn(2+)</name>
        <dbReference type="ChEBI" id="CHEBI:29105"/>
    </cofactor>
    <text evidence="5">Binds 1 zinc ion per subunit.</text>
</comment>
<dbReference type="InterPro" id="IPR011057">
    <property type="entry name" value="Mss4-like_sf"/>
</dbReference>
<dbReference type="InterPro" id="IPR002579">
    <property type="entry name" value="Met_Sox_Rdtase_MsrB_dom"/>
</dbReference>
<evidence type="ECO:0000313" key="8">
    <source>
        <dbReference type="Proteomes" id="UP001217089"/>
    </source>
</evidence>
<evidence type="ECO:0000256" key="5">
    <source>
        <dbReference type="RuleBase" id="RU365044"/>
    </source>
</evidence>
<evidence type="ECO:0000313" key="7">
    <source>
        <dbReference type="EMBL" id="KAJ8310170.1"/>
    </source>
</evidence>